<proteinExistence type="predicted"/>
<evidence type="ECO:0000313" key="1">
    <source>
        <dbReference type="EMBL" id="ORC37181.1"/>
    </source>
</evidence>
<sequence length="535" mass="61619">MIIANRQVFWSLPARFKALFSLILLLAGSFSVFTESGFDRDKALSRAYVQVALDLSTETDAASSLIEAALEFDPDNSDARYLKARRILEEGSSIRKAAEELENALDSDTWHFTDPASALLLLVEQYDQLMRYDDMWNTLHSLTESERTDGGWYYFALRSALATGRLDDAGELARKGTRLFPRHEEIKALRSEIDPAYRRSLIDKALAPGGSQTSELLLRTLVLESTGDLRMQLLQRYLDLGYGDPRIIILRDFSTTEGEEESSPDISVLLTEKNLRRLSVFRQIYLLFEDAQRLEEFRDFCAHRRIVVYEDRNGDEYDDGMYILKDGQLAEVRKDLDQDAVQEIIIEFTENREVLSEPETLFLLKDDRRYTIEYGRYPEVRGIKIDNSDLVWEFNFAESVLNLDVVDHEHLPPFVGTDSGKIPADTELRELAYRYVENDARGTTRGDASGMTVREENGTRIRSLTEGSDKRIERDLDGDGKPEIREIYRDNSLYGVYLDQDENGISEYLYYPSRGLHEWDWDQDGEIDYQSYNGN</sequence>
<name>A0A1Y1S130_9SPIO</name>
<protein>
    <recommendedName>
        <fullName evidence="3">Tetratricopeptide repeat protein</fullName>
    </recommendedName>
</protein>
<dbReference type="EMBL" id="MWQY01000003">
    <property type="protein sequence ID" value="ORC37181.1"/>
    <property type="molecule type" value="Genomic_DNA"/>
</dbReference>
<dbReference type="RefSeq" id="WP_083048211.1">
    <property type="nucleotide sequence ID" value="NZ_MWQY01000003.1"/>
</dbReference>
<dbReference type="OrthoDB" id="356472at2"/>
<comment type="caution">
    <text evidence="1">The sequence shown here is derived from an EMBL/GenBank/DDBJ whole genome shotgun (WGS) entry which is preliminary data.</text>
</comment>
<dbReference type="STRING" id="1963862.B4O97_03040"/>
<reference evidence="1 2" key="1">
    <citation type="submission" date="2017-03" db="EMBL/GenBank/DDBJ databases">
        <title>Draft Genome sequence of Marispirochaeta sp. strain JC444.</title>
        <authorList>
            <person name="Shivani Y."/>
            <person name="Subhash Y."/>
            <person name="Sasikala C."/>
            <person name="Ramana C."/>
        </authorList>
    </citation>
    <scope>NUCLEOTIDE SEQUENCE [LARGE SCALE GENOMIC DNA]</scope>
    <source>
        <strain evidence="1 2">JC444</strain>
    </source>
</reference>
<dbReference type="InterPro" id="IPR011990">
    <property type="entry name" value="TPR-like_helical_dom_sf"/>
</dbReference>
<dbReference type="Gene3D" id="1.25.40.10">
    <property type="entry name" value="Tetratricopeptide repeat domain"/>
    <property type="match status" value="1"/>
</dbReference>
<evidence type="ECO:0000313" key="2">
    <source>
        <dbReference type="Proteomes" id="UP000192343"/>
    </source>
</evidence>
<gene>
    <name evidence="1" type="ORF">B4O97_03040</name>
</gene>
<accession>A0A1Y1S130</accession>
<dbReference type="AlphaFoldDB" id="A0A1Y1S130"/>
<dbReference type="SUPFAM" id="SSF48452">
    <property type="entry name" value="TPR-like"/>
    <property type="match status" value="1"/>
</dbReference>
<evidence type="ECO:0008006" key="3">
    <source>
        <dbReference type="Google" id="ProtNLM"/>
    </source>
</evidence>
<dbReference type="Proteomes" id="UP000192343">
    <property type="component" value="Unassembled WGS sequence"/>
</dbReference>
<organism evidence="1 2">
    <name type="scientific">Marispirochaeta aestuarii</name>
    <dbReference type="NCBI Taxonomy" id="1963862"/>
    <lineage>
        <taxon>Bacteria</taxon>
        <taxon>Pseudomonadati</taxon>
        <taxon>Spirochaetota</taxon>
        <taxon>Spirochaetia</taxon>
        <taxon>Spirochaetales</taxon>
        <taxon>Spirochaetaceae</taxon>
        <taxon>Marispirochaeta</taxon>
    </lineage>
</organism>
<keyword evidence="2" id="KW-1185">Reference proteome</keyword>